<proteinExistence type="predicted"/>
<comment type="subcellular location">
    <subcellularLocation>
        <location evidence="1">Nucleus</location>
    </subcellularLocation>
</comment>
<dbReference type="Proteomes" id="UP001175228">
    <property type="component" value="Unassembled WGS sequence"/>
</dbReference>
<evidence type="ECO:0000313" key="5">
    <source>
        <dbReference type="Proteomes" id="UP001175228"/>
    </source>
</evidence>
<organism evidence="4 5">
    <name type="scientific">Armillaria luteobubalina</name>
    <dbReference type="NCBI Taxonomy" id="153913"/>
    <lineage>
        <taxon>Eukaryota</taxon>
        <taxon>Fungi</taxon>
        <taxon>Dikarya</taxon>
        <taxon>Basidiomycota</taxon>
        <taxon>Agaricomycotina</taxon>
        <taxon>Agaricomycetes</taxon>
        <taxon>Agaricomycetidae</taxon>
        <taxon>Agaricales</taxon>
        <taxon>Marasmiineae</taxon>
        <taxon>Physalacriaceae</taxon>
        <taxon>Armillaria</taxon>
    </lineage>
</organism>
<reference evidence="4" key="1">
    <citation type="submission" date="2023-06" db="EMBL/GenBank/DDBJ databases">
        <authorList>
            <consortium name="Lawrence Berkeley National Laboratory"/>
            <person name="Ahrendt S."/>
            <person name="Sahu N."/>
            <person name="Indic B."/>
            <person name="Wong-Bajracharya J."/>
            <person name="Merenyi Z."/>
            <person name="Ke H.-M."/>
            <person name="Monk M."/>
            <person name="Kocsube S."/>
            <person name="Drula E."/>
            <person name="Lipzen A."/>
            <person name="Balint B."/>
            <person name="Henrissat B."/>
            <person name="Andreopoulos B."/>
            <person name="Martin F.M."/>
            <person name="Harder C.B."/>
            <person name="Rigling D."/>
            <person name="Ford K.L."/>
            <person name="Foster G.D."/>
            <person name="Pangilinan J."/>
            <person name="Papanicolaou A."/>
            <person name="Barry K."/>
            <person name="LaButti K."/>
            <person name="Viragh M."/>
            <person name="Koriabine M."/>
            <person name="Yan M."/>
            <person name="Riley R."/>
            <person name="Champramary S."/>
            <person name="Plett K.L."/>
            <person name="Tsai I.J."/>
            <person name="Slot J."/>
            <person name="Sipos G."/>
            <person name="Plett J."/>
            <person name="Nagy L.G."/>
            <person name="Grigoriev I.V."/>
        </authorList>
    </citation>
    <scope>NUCLEOTIDE SEQUENCE</scope>
    <source>
        <strain evidence="4">HWK02</strain>
    </source>
</reference>
<dbReference type="SUPFAM" id="SSF47762">
    <property type="entry name" value="PAH2 domain"/>
    <property type="match status" value="1"/>
</dbReference>
<keyword evidence="5" id="KW-1185">Reference proteome</keyword>
<evidence type="ECO:0000256" key="2">
    <source>
        <dbReference type="ARBA" id="ARBA00023242"/>
    </source>
</evidence>
<feature type="region of interest" description="Disordered" evidence="3">
    <location>
        <begin position="41"/>
        <end position="80"/>
    </location>
</feature>
<dbReference type="GO" id="GO:0006355">
    <property type="term" value="P:regulation of DNA-templated transcription"/>
    <property type="evidence" value="ECO:0007669"/>
    <property type="project" value="InterPro"/>
</dbReference>
<accession>A0AA39Q7U5</accession>
<dbReference type="InterPro" id="IPR036600">
    <property type="entry name" value="PAH_sf"/>
</dbReference>
<dbReference type="EMBL" id="JAUEPU010000014">
    <property type="protein sequence ID" value="KAK0496941.1"/>
    <property type="molecule type" value="Genomic_DNA"/>
</dbReference>
<evidence type="ECO:0000256" key="3">
    <source>
        <dbReference type="SAM" id="MobiDB-lite"/>
    </source>
</evidence>
<feature type="compositionally biased region" description="Basic and acidic residues" evidence="3">
    <location>
        <begin position="47"/>
        <end position="60"/>
    </location>
</feature>
<evidence type="ECO:0000313" key="4">
    <source>
        <dbReference type="EMBL" id="KAK0496941.1"/>
    </source>
</evidence>
<dbReference type="GO" id="GO:0005634">
    <property type="term" value="C:nucleus"/>
    <property type="evidence" value="ECO:0007669"/>
    <property type="project" value="UniProtKB-SubCell"/>
</dbReference>
<comment type="caution">
    <text evidence="4">The sequence shown here is derived from an EMBL/GenBank/DDBJ whole genome shotgun (WGS) entry which is preliminary data.</text>
</comment>
<dbReference type="Gene3D" id="1.20.1160.11">
    <property type="entry name" value="Paired amphipathic helix"/>
    <property type="match status" value="1"/>
</dbReference>
<protein>
    <submittedName>
        <fullName evidence="4">Uncharacterized protein</fullName>
    </submittedName>
</protein>
<gene>
    <name evidence="4" type="ORF">EDD18DRAFT_182159</name>
</gene>
<sequence length="154" mass="17161">MPGSGVNSLDSNEETGHIEHCCPNPLLVLQRPLAALKRSFCRPGSSRSEDTADRVHDHDPCATSQSERLREPIPPSKTHPDAATVEFLSKVKEEFPNNSEVYMASSEILSDVQKLSDDCKEELHVILHRTQELFEEHIDLVLALNAFSSGWISN</sequence>
<dbReference type="AlphaFoldDB" id="A0AA39Q7U5"/>
<name>A0AA39Q7U5_9AGAR</name>
<keyword evidence="2" id="KW-0539">Nucleus</keyword>
<evidence type="ECO:0000256" key="1">
    <source>
        <dbReference type="ARBA" id="ARBA00004123"/>
    </source>
</evidence>